<comment type="caution">
    <text evidence="1">The sequence shown here is derived from an EMBL/GenBank/DDBJ whole genome shotgun (WGS) entry which is preliminary data.</text>
</comment>
<dbReference type="EMBL" id="JAUEPT010000092">
    <property type="protein sequence ID" value="KAK0432571.1"/>
    <property type="molecule type" value="Genomic_DNA"/>
</dbReference>
<dbReference type="AlphaFoldDB" id="A0AA39MF55"/>
<accession>A0AA39MF55</accession>
<evidence type="ECO:0000313" key="1">
    <source>
        <dbReference type="EMBL" id="KAK0432571.1"/>
    </source>
</evidence>
<protein>
    <submittedName>
        <fullName evidence="1">Uncharacterized protein</fullName>
    </submittedName>
</protein>
<dbReference type="Proteomes" id="UP001175226">
    <property type="component" value="Unassembled WGS sequence"/>
</dbReference>
<gene>
    <name evidence="1" type="ORF">EV421DRAFT_1910809</name>
</gene>
<evidence type="ECO:0000313" key="2">
    <source>
        <dbReference type="Proteomes" id="UP001175226"/>
    </source>
</evidence>
<sequence>MTDSRGRHDSMTALGNIPILLHSAEFVHLHGIGLLSMHILSQGSTCCIDEVSSYNRDQPGTYLLMSRCSYNQELTVCEDPIQELNTVTPEVTQVTPSVYGLHVLGSPSEHKPLWYAL</sequence>
<reference evidence="1" key="1">
    <citation type="submission" date="2023-06" db="EMBL/GenBank/DDBJ databases">
        <authorList>
            <consortium name="Lawrence Berkeley National Laboratory"/>
            <person name="Ahrendt S."/>
            <person name="Sahu N."/>
            <person name="Indic B."/>
            <person name="Wong-Bajracharya J."/>
            <person name="Merenyi Z."/>
            <person name="Ke H.-M."/>
            <person name="Monk M."/>
            <person name="Kocsube S."/>
            <person name="Drula E."/>
            <person name="Lipzen A."/>
            <person name="Balint B."/>
            <person name="Henrissat B."/>
            <person name="Andreopoulos B."/>
            <person name="Martin F.M."/>
            <person name="Harder C.B."/>
            <person name="Rigling D."/>
            <person name="Ford K.L."/>
            <person name="Foster G.D."/>
            <person name="Pangilinan J."/>
            <person name="Papanicolaou A."/>
            <person name="Barry K."/>
            <person name="LaButti K."/>
            <person name="Viragh M."/>
            <person name="Koriabine M."/>
            <person name="Yan M."/>
            <person name="Riley R."/>
            <person name="Champramary S."/>
            <person name="Plett K.L."/>
            <person name="Tsai I.J."/>
            <person name="Slot J."/>
            <person name="Sipos G."/>
            <person name="Plett J."/>
            <person name="Nagy L.G."/>
            <person name="Grigoriev I.V."/>
        </authorList>
    </citation>
    <scope>NUCLEOTIDE SEQUENCE</scope>
    <source>
        <strain evidence="1">FPL87.14</strain>
    </source>
</reference>
<proteinExistence type="predicted"/>
<organism evidence="1 2">
    <name type="scientific">Armillaria borealis</name>
    <dbReference type="NCBI Taxonomy" id="47425"/>
    <lineage>
        <taxon>Eukaryota</taxon>
        <taxon>Fungi</taxon>
        <taxon>Dikarya</taxon>
        <taxon>Basidiomycota</taxon>
        <taxon>Agaricomycotina</taxon>
        <taxon>Agaricomycetes</taxon>
        <taxon>Agaricomycetidae</taxon>
        <taxon>Agaricales</taxon>
        <taxon>Marasmiineae</taxon>
        <taxon>Physalacriaceae</taxon>
        <taxon>Armillaria</taxon>
    </lineage>
</organism>
<name>A0AA39MF55_9AGAR</name>
<keyword evidence="2" id="KW-1185">Reference proteome</keyword>